<reference evidence="3" key="1">
    <citation type="journal article" date="2006" name="PLoS Biol.">
        <title>Macronuclear genome sequence of the ciliate Tetrahymena thermophila, a model eukaryote.</title>
        <authorList>
            <person name="Eisen J.A."/>
            <person name="Coyne R.S."/>
            <person name="Wu M."/>
            <person name="Wu D."/>
            <person name="Thiagarajan M."/>
            <person name="Wortman J.R."/>
            <person name="Badger J.H."/>
            <person name="Ren Q."/>
            <person name="Amedeo P."/>
            <person name="Jones K.M."/>
            <person name="Tallon L.J."/>
            <person name="Delcher A.L."/>
            <person name="Salzberg S.L."/>
            <person name="Silva J.C."/>
            <person name="Haas B.J."/>
            <person name="Majoros W.H."/>
            <person name="Farzad M."/>
            <person name="Carlton J.M."/>
            <person name="Smith R.K. Jr."/>
            <person name="Garg J."/>
            <person name="Pearlman R.E."/>
            <person name="Karrer K.M."/>
            <person name="Sun L."/>
            <person name="Manning G."/>
            <person name="Elde N.C."/>
            <person name="Turkewitz A.P."/>
            <person name="Asai D.J."/>
            <person name="Wilkes D.E."/>
            <person name="Wang Y."/>
            <person name="Cai H."/>
            <person name="Collins K."/>
            <person name="Stewart B.A."/>
            <person name="Lee S.R."/>
            <person name="Wilamowska K."/>
            <person name="Weinberg Z."/>
            <person name="Ruzzo W.L."/>
            <person name="Wloga D."/>
            <person name="Gaertig J."/>
            <person name="Frankel J."/>
            <person name="Tsao C.-C."/>
            <person name="Gorovsky M.A."/>
            <person name="Keeling P.J."/>
            <person name="Waller R.F."/>
            <person name="Patron N.J."/>
            <person name="Cherry J.M."/>
            <person name="Stover N.A."/>
            <person name="Krieger C.J."/>
            <person name="del Toro C."/>
            <person name="Ryder H.F."/>
            <person name="Williamson S.C."/>
            <person name="Barbeau R.A."/>
            <person name="Hamilton E.P."/>
            <person name="Orias E."/>
        </authorList>
    </citation>
    <scope>NUCLEOTIDE SEQUENCE [LARGE SCALE GENOMIC DNA]</scope>
    <source>
        <strain evidence="3">SB210</strain>
    </source>
</reference>
<keyword evidence="1" id="KW-0472">Membrane</keyword>
<name>Q234C8_TETTS</name>
<dbReference type="KEGG" id="tet:TTHERM_00106690"/>
<sequence length="174" mass="19597">MSSNGCSRSYIIAAVFSFIYVALNSLFIFWSESSKKCFNLISCFGLLCILLASLVALGFSFAQSTCQIIVCYNGEGSQIDDFYLSFYDQNKSTFENDNCGKANNKQIAQYVSQQIAEYAGEKQFDSKKLFYILKGWPISFLILSSILAIIHMIYVAISHCNCKDITNCLDRVFD</sequence>
<feature type="transmembrane region" description="Helical" evidence="1">
    <location>
        <begin position="12"/>
        <end position="31"/>
    </location>
</feature>
<accession>Q234C8</accession>
<evidence type="ECO:0000256" key="1">
    <source>
        <dbReference type="SAM" id="Phobius"/>
    </source>
</evidence>
<keyword evidence="1" id="KW-1133">Transmembrane helix</keyword>
<dbReference type="RefSeq" id="XP_001012320.2">
    <property type="nucleotide sequence ID" value="XM_001012320.2"/>
</dbReference>
<evidence type="ECO:0000313" key="2">
    <source>
        <dbReference type="EMBL" id="EAR92075.2"/>
    </source>
</evidence>
<protein>
    <submittedName>
        <fullName evidence="2">Transmembrane protein, putative</fullName>
    </submittedName>
</protein>
<keyword evidence="3" id="KW-1185">Reference proteome</keyword>
<evidence type="ECO:0000313" key="3">
    <source>
        <dbReference type="Proteomes" id="UP000009168"/>
    </source>
</evidence>
<dbReference type="Proteomes" id="UP000009168">
    <property type="component" value="Unassembled WGS sequence"/>
</dbReference>
<gene>
    <name evidence="2" type="ORF">TTHERM_00106690</name>
</gene>
<feature type="transmembrane region" description="Helical" evidence="1">
    <location>
        <begin position="136"/>
        <end position="157"/>
    </location>
</feature>
<dbReference type="AlphaFoldDB" id="Q234C8"/>
<keyword evidence="1 2" id="KW-0812">Transmembrane</keyword>
<proteinExistence type="predicted"/>
<dbReference type="EMBL" id="GG662767">
    <property type="protein sequence ID" value="EAR92075.2"/>
    <property type="molecule type" value="Genomic_DNA"/>
</dbReference>
<dbReference type="GeneID" id="7828181"/>
<dbReference type="InParanoid" id="Q234C8"/>
<dbReference type="HOGENOM" id="CLU_101605_0_0_1"/>
<organism evidence="2 3">
    <name type="scientific">Tetrahymena thermophila (strain SB210)</name>
    <dbReference type="NCBI Taxonomy" id="312017"/>
    <lineage>
        <taxon>Eukaryota</taxon>
        <taxon>Sar</taxon>
        <taxon>Alveolata</taxon>
        <taxon>Ciliophora</taxon>
        <taxon>Intramacronucleata</taxon>
        <taxon>Oligohymenophorea</taxon>
        <taxon>Hymenostomatida</taxon>
        <taxon>Tetrahymenina</taxon>
        <taxon>Tetrahymenidae</taxon>
        <taxon>Tetrahymena</taxon>
    </lineage>
</organism>
<feature type="transmembrane region" description="Helical" evidence="1">
    <location>
        <begin position="37"/>
        <end position="59"/>
    </location>
</feature>